<reference evidence="2 3" key="1">
    <citation type="submission" date="2014-11" db="EMBL/GenBank/DDBJ databases">
        <authorList>
            <person name="Zhu J."/>
            <person name="Qi W."/>
            <person name="Song R."/>
        </authorList>
    </citation>
    <scope>NUCLEOTIDE SEQUENCE [LARGE SCALE GENOMIC DNA]</scope>
</reference>
<name>A0A0G4FPD8_VITBC</name>
<dbReference type="PhylomeDB" id="A0A0G4FPD8"/>
<dbReference type="AlphaFoldDB" id="A0A0G4FPD8"/>
<dbReference type="VEuPathDB" id="CryptoDB:Vbra_21511"/>
<organism evidence="2 3">
    <name type="scientific">Vitrella brassicaformis (strain CCMP3155)</name>
    <dbReference type="NCBI Taxonomy" id="1169540"/>
    <lineage>
        <taxon>Eukaryota</taxon>
        <taxon>Sar</taxon>
        <taxon>Alveolata</taxon>
        <taxon>Colpodellida</taxon>
        <taxon>Vitrellaceae</taxon>
        <taxon>Vitrella</taxon>
    </lineage>
</organism>
<evidence type="ECO:0000313" key="3">
    <source>
        <dbReference type="Proteomes" id="UP000041254"/>
    </source>
</evidence>
<feature type="region of interest" description="Disordered" evidence="1">
    <location>
        <begin position="1"/>
        <end position="21"/>
    </location>
</feature>
<dbReference type="EMBL" id="CDMY01000468">
    <property type="protein sequence ID" value="CEM15698.1"/>
    <property type="molecule type" value="Genomic_DNA"/>
</dbReference>
<dbReference type="InParanoid" id="A0A0G4FPD8"/>
<proteinExistence type="predicted"/>
<protein>
    <submittedName>
        <fullName evidence="2">Uncharacterized protein</fullName>
    </submittedName>
</protein>
<evidence type="ECO:0000313" key="2">
    <source>
        <dbReference type="EMBL" id="CEM15698.1"/>
    </source>
</evidence>
<keyword evidence="3" id="KW-1185">Reference proteome</keyword>
<evidence type="ECO:0000256" key="1">
    <source>
        <dbReference type="SAM" id="MobiDB-lite"/>
    </source>
</evidence>
<sequence length="343" mass="38975">MQHPQQQTDQQQADQQQEQQSQNQEQHPFVYIFLGRRTFYLLSLNDILRLRKICRWLKELFGALQLRQRLSHSLCTQAGPRRTANGQQLLTFDEQQMGVGDLLAALCAYLADPRVLAQLKMVGRHIDFGNGVTFQLFHHGNTLRAVKDQDGFEMDINPPLPANHPYQQHRQQHNPPVRSRITFVPALGWHMSLSRPLAYSSVSSCVKNIVIKHFEVTHQINFTRRTIHRHVDNNRLDTLLTQSPHTPVAGCTTTTSYRTTAGFTSRSLVLTGASHSFVAWIYIVEASFYNFGQPIHNFVIVWVHTTEPAVSGVGGAFKDRFPQTTRLARVVLGTIISAMVFGQ</sequence>
<dbReference type="Proteomes" id="UP000041254">
    <property type="component" value="Unassembled WGS sequence"/>
</dbReference>
<gene>
    <name evidence="2" type="ORF">Vbra_21511</name>
</gene>
<accession>A0A0G4FPD8</accession>